<dbReference type="CDD" id="cd13666">
    <property type="entry name" value="PBP2_TRAP_DctP_like_1"/>
    <property type="match status" value="1"/>
</dbReference>
<dbReference type="EMBL" id="BJZO01000006">
    <property type="protein sequence ID" value="GEO80227.1"/>
    <property type="molecule type" value="Genomic_DNA"/>
</dbReference>
<dbReference type="Pfam" id="PF03480">
    <property type="entry name" value="DctP"/>
    <property type="match status" value="1"/>
</dbReference>
<dbReference type="PANTHER" id="PTHR33376">
    <property type="match status" value="1"/>
</dbReference>
<evidence type="ECO:0000256" key="1">
    <source>
        <dbReference type="ARBA" id="ARBA00022729"/>
    </source>
</evidence>
<protein>
    <recommendedName>
        <fullName evidence="5">C4-dicarboxylate ABC transporter substrate-binding protein</fullName>
    </recommendedName>
</protein>
<organism evidence="3 4">
    <name type="scientific">Pararhodospirillum oryzae</name>
    <dbReference type="NCBI Taxonomy" id="478448"/>
    <lineage>
        <taxon>Bacteria</taxon>
        <taxon>Pseudomonadati</taxon>
        <taxon>Pseudomonadota</taxon>
        <taxon>Alphaproteobacteria</taxon>
        <taxon>Rhodospirillales</taxon>
        <taxon>Rhodospirillaceae</taxon>
        <taxon>Pararhodospirillum</taxon>
    </lineage>
</organism>
<dbReference type="OrthoDB" id="7239472at2"/>
<keyword evidence="1 2" id="KW-0732">Signal</keyword>
<dbReference type="RefSeq" id="WP_147162292.1">
    <property type="nucleotide sequence ID" value="NZ_BJZO01000006.1"/>
</dbReference>
<dbReference type="GO" id="GO:0055085">
    <property type="term" value="P:transmembrane transport"/>
    <property type="evidence" value="ECO:0007669"/>
    <property type="project" value="InterPro"/>
</dbReference>
<dbReference type="AlphaFoldDB" id="A0A512H464"/>
<feature type="chain" id="PRO_5021995039" description="C4-dicarboxylate ABC transporter substrate-binding protein" evidence="2">
    <location>
        <begin position="24"/>
        <end position="366"/>
    </location>
</feature>
<dbReference type="PANTHER" id="PTHR33376:SF2">
    <property type="entry name" value="DICARBOXYLATE-BINDING PERIPLASMIC PROTEIN"/>
    <property type="match status" value="1"/>
</dbReference>
<sequence>MIGKLAALAMAGTMGLAVPVAHADTIRATSGFGPSHVLATDIYPEINARLRAFTKGAWGLHDTPSGLVAPNEISAALRNGVTEMGTLLMPYFPAEFPDAALPSELSILGSTNLAVSCAVTEYVATCPECQAEFTQNGQIYLGTDATPPYNLLTTRPVRSVGDVQGMRIRTGAPLYAGLVADMGGEPTQIPSSELFEALSQGVVAGTFSGNHEIVANRLGDVITSVTEMEEGVFNGAAVAASHLLWIRLSPDERAALIRAAQHGIVKGLFGYLDDANAAREIKGITFLKMDETLAAARAAYNEKRLASVASILAGRGVKDPQAKIDRYKALVAKWEGLITPAMTPEALAELRYTEIFARLDMNAYGQ</sequence>
<gene>
    <name evidence="3" type="ORF">ROR02_03580</name>
</gene>
<comment type="caution">
    <text evidence="3">The sequence shown here is derived from an EMBL/GenBank/DDBJ whole genome shotgun (WGS) entry which is preliminary data.</text>
</comment>
<accession>A0A512H464</accession>
<dbReference type="NCBIfam" id="NF037995">
    <property type="entry name" value="TRAP_S1"/>
    <property type="match status" value="1"/>
</dbReference>
<keyword evidence="4" id="KW-1185">Reference proteome</keyword>
<reference evidence="3 4" key="1">
    <citation type="submission" date="2019-07" db="EMBL/GenBank/DDBJ databases">
        <title>Whole genome shotgun sequence of Rhodospirillum oryzae NBRC 107573.</title>
        <authorList>
            <person name="Hosoyama A."/>
            <person name="Uohara A."/>
            <person name="Ohji S."/>
            <person name="Ichikawa N."/>
        </authorList>
    </citation>
    <scope>NUCLEOTIDE SEQUENCE [LARGE SCALE GENOMIC DNA]</scope>
    <source>
        <strain evidence="3 4">NBRC 107573</strain>
    </source>
</reference>
<evidence type="ECO:0000256" key="2">
    <source>
        <dbReference type="SAM" id="SignalP"/>
    </source>
</evidence>
<dbReference type="Proteomes" id="UP000321567">
    <property type="component" value="Unassembled WGS sequence"/>
</dbReference>
<dbReference type="InterPro" id="IPR018389">
    <property type="entry name" value="DctP_fam"/>
</dbReference>
<evidence type="ECO:0008006" key="5">
    <source>
        <dbReference type="Google" id="ProtNLM"/>
    </source>
</evidence>
<dbReference type="InterPro" id="IPR038404">
    <property type="entry name" value="TRAP_DctP_sf"/>
</dbReference>
<proteinExistence type="predicted"/>
<dbReference type="GO" id="GO:0030246">
    <property type="term" value="F:carbohydrate binding"/>
    <property type="evidence" value="ECO:0007669"/>
    <property type="project" value="TreeGrafter"/>
</dbReference>
<dbReference type="Gene3D" id="3.40.190.170">
    <property type="entry name" value="Bacterial extracellular solute-binding protein, family 7"/>
    <property type="match status" value="1"/>
</dbReference>
<evidence type="ECO:0000313" key="4">
    <source>
        <dbReference type="Proteomes" id="UP000321567"/>
    </source>
</evidence>
<name>A0A512H464_9PROT</name>
<feature type="signal peptide" evidence="2">
    <location>
        <begin position="1"/>
        <end position="23"/>
    </location>
</feature>
<evidence type="ECO:0000313" key="3">
    <source>
        <dbReference type="EMBL" id="GEO80227.1"/>
    </source>
</evidence>